<comment type="subcellular location">
    <subcellularLocation>
        <location evidence="1 8">Cell membrane</location>
        <topology evidence="1 8">Multi-pass membrane protein</topology>
    </subcellularLocation>
</comment>
<feature type="transmembrane region" description="Helical" evidence="8">
    <location>
        <begin position="193"/>
        <end position="210"/>
    </location>
</feature>
<comment type="similarity">
    <text evidence="8 9">Belongs to the MurJ/MviN family.</text>
</comment>
<evidence type="ECO:0000256" key="8">
    <source>
        <dbReference type="HAMAP-Rule" id="MF_02078"/>
    </source>
</evidence>
<evidence type="ECO:0000313" key="10">
    <source>
        <dbReference type="EMBL" id="OGZ33366.1"/>
    </source>
</evidence>
<sequence>MIKIFSFLNGQSKSIASAAILLGAASLASKFLGMIRERLLVGAFGAGDNLDAYFAAFQIPNFAFNLLVSATLSVAFIPVFCEYLNRDKREAWKIASSVLNLMIIIMGFLSLIFFIFAPQLVKIISPGYSGEKYDLTLNLTRILLLSPWFFSISAIFSAILNSFRSFVLVAIAPLVYNLSIIAGILFLAPIWGIYGVAVGVVGGAFLHILVQVPGVKKIGFVWQAIIDYADRGVKTIFKLIIPRILSIDISQISQLIGTIIGSTLMVGSVAIFNLIYNIEAVPIGVFAVSFVVSAFPNLSHAIARQDKASFKNDFSYTVRQILFFLLPLAILTFIFRAQIVRLIIGTSNLTWDETRLASGVLAIFAVSFIFQGIGPLLSRAFFALKNTITPLVVSLFSILINLSATFIFLLLLDNNSGFTRFLISTLKLDGLSDIRALALPFGFSVASIFYAVALLLFLRNKFGYLDGKKIFISFLKYLLAGLIAGFVGYAGLYFIEPFINTLTFLGILIQLVFATIIALAAFTIVALLLRSEEMVSFVNSIERKMGKSVRSLDIGEAEKL</sequence>
<comment type="function">
    <text evidence="8 9">Involved in peptidoglycan biosynthesis. Transports lipid-linked peptidoglycan precursors from the inner to the outer leaflet of the cytoplasmic membrane.</text>
</comment>
<evidence type="ECO:0000256" key="4">
    <source>
        <dbReference type="ARBA" id="ARBA00022960"/>
    </source>
</evidence>
<reference evidence="10 11" key="1">
    <citation type="journal article" date="2016" name="Nat. Commun.">
        <title>Thousands of microbial genomes shed light on interconnected biogeochemical processes in an aquifer system.</title>
        <authorList>
            <person name="Anantharaman K."/>
            <person name="Brown C.T."/>
            <person name="Hug L.A."/>
            <person name="Sharon I."/>
            <person name="Castelle C.J."/>
            <person name="Probst A.J."/>
            <person name="Thomas B.C."/>
            <person name="Singh A."/>
            <person name="Wilkins M.J."/>
            <person name="Karaoz U."/>
            <person name="Brodie E.L."/>
            <person name="Williams K.H."/>
            <person name="Hubbard S.S."/>
            <person name="Banfield J.F."/>
        </authorList>
    </citation>
    <scope>NUCLEOTIDE SEQUENCE [LARGE SCALE GENOMIC DNA]</scope>
</reference>
<feature type="transmembrane region" description="Helical" evidence="8">
    <location>
        <begin position="98"/>
        <end position="121"/>
    </location>
</feature>
<dbReference type="GO" id="GO:0071555">
    <property type="term" value="P:cell wall organization"/>
    <property type="evidence" value="ECO:0007669"/>
    <property type="project" value="UniProtKB-UniRule"/>
</dbReference>
<dbReference type="HAMAP" id="MF_02078">
    <property type="entry name" value="MurJ_MviN"/>
    <property type="match status" value="1"/>
</dbReference>
<evidence type="ECO:0000256" key="2">
    <source>
        <dbReference type="ARBA" id="ARBA00022475"/>
    </source>
</evidence>
<evidence type="ECO:0000256" key="5">
    <source>
        <dbReference type="ARBA" id="ARBA00022984"/>
    </source>
</evidence>
<dbReference type="InterPro" id="IPR051050">
    <property type="entry name" value="Lipid_II_flippase_MurJ/MviN"/>
</dbReference>
<feature type="transmembrane region" description="Helical" evidence="8">
    <location>
        <begin position="437"/>
        <end position="458"/>
    </location>
</feature>
<dbReference type="GO" id="GO:0034204">
    <property type="term" value="P:lipid translocation"/>
    <property type="evidence" value="ECO:0007669"/>
    <property type="project" value="TreeGrafter"/>
</dbReference>
<dbReference type="GO" id="GO:0009252">
    <property type="term" value="P:peptidoglycan biosynthetic process"/>
    <property type="evidence" value="ECO:0007669"/>
    <property type="project" value="UniProtKB-UniRule"/>
</dbReference>
<dbReference type="PANTHER" id="PTHR47019">
    <property type="entry name" value="LIPID II FLIPPASE MURJ"/>
    <property type="match status" value="1"/>
</dbReference>
<keyword evidence="7 8" id="KW-0472">Membrane</keyword>
<proteinExistence type="inferred from homology"/>
<dbReference type="UniPathway" id="UPA00219"/>
<keyword evidence="8 9" id="KW-0961">Cell wall biogenesis/degradation</keyword>
<feature type="transmembrane region" description="Helical" evidence="8">
    <location>
        <begin position="470"/>
        <end position="495"/>
    </location>
</feature>
<dbReference type="CDD" id="cd13123">
    <property type="entry name" value="MATE_MurJ_like"/>
    <property type="match status" value="1"/>
</dbReference>
<dbReference type="PANTHER" id="PTHR47019:SF1">
    <property type="entry name" value="LIPID II FLIPPASE MURJ"/>
    <property type="match status" value="1"/>
</dbReference>
<keyword evidence="8 9" id="KW-0813">Transport</keyword>
<comment type="caution">
    <text evidence="10">The sequence shown here is derived from an EMBL/GenBank/DDBJ whole genome shotgun (WGS) entry which is preliminary data.</text>
</comment>
<dbReference type="GO" id="GO:0008360">
    <property type="term" value="P:regulation of cell shape"/>
    <property type="evidence" value="ECO:0007669"/>
    <property type="project" value="UniProtKB-UniRule"/>
</dbReference>
<keyword evidence="6 8" id="KW-1133">Transmembrane helix</keyword>
<keyword evidence="3 8" id="KW-0812">Transmembrane</keyword>
<evidence type="ECO:0000256" key="6">
    <source>
        <dbReference type="ARBA" id="ARBA00022989"/>
    </source>
</evidence>
<evidence type="ECO:0000256" key="9">
    <source>
        <dbReference type="PIRNR" id="PIRNR002869"/>
    </source>
</evidence>
<dbReference type="Pfam" id="PF03023">
    <property type="entry name" value="MurJ"/>
    <property type="match status" value="1"/>
</dbReference>
<protein>
    <recommendedName>
        <fullName evidence="8">Probable lipid II flippase MurJ</fullName>
    </recommendedName>
</protein>
<evidence type="ECO:0000256" key="1">
    <source>
        <dbReference type="ARBA" id="ARBA00004651"/>
    </source>
</evidence>
<dbReference type="NCBIfam" id="TIGR01695">
    <property type="entry name" value="murJ_mviN"/>
    <property type="match status" value="1"/>
</dbReference>
<feature type="transmembrane region" description="Helical" evidence="8">
    <location>
        <begin position="321"/>
        <end position="344"/>
    </location>
</feature>
<dbReference type="InterPro" id="IPR004268">
    <property type="entry name" value="MurJ"/>
</dbReference>
<dbReference type="GO" id="GO:0015648">
    <property type="term" value="F:lipid-linked peptidoglycan transporter activity"/>
    <property type="evidence" value="ECO:0007669"/>
    <property type="project" value="UniProtKB-UniRule"/>
</dbReference>
<dbReference type="GO" id="GO:0005886">
    <property type="term" value="C:plasma membrane"/>
    <property type="evidence" value="ECO:0007669"/>
    <property type="project" value="UniProtKB-SubCell"/>
</dbReference>
<name>A0A1G2F5L7_9BACT</name>
<organism evidence="10 11">
    <name type="scientific">Candidatus Portnoybacteria bacterium RBG_13_41_18</name>
    <dbReference type="NCBI Taxonomy" id="1801991"/>
    <lineage>
        <taxon>Bacteria</taxon>
        <taxon>Candidatus Portnoyibacteriota</taxon>
    </lineage>
</organism>
<keyword evidence="4 8" id="KW-0133">Cell shape</keyword>
<feature type="transmembrane region" description="Helical" evidence="8">
    <location>
        <begin position="389"/>
        <end position="412"/>
    </location>
</feature>
<keyword evidence="5 8" id="KW-0573">Peptidoglycan synthesis</keyword>
<gene>
    <name evidence="8" type="primary">murJ</name>
    <name evidence="10" type="ORF">A2174_03345</name>
</gene>
<keyword evidence="2 8" id="KW-1003">Cell membrane</keyword>
<feature type="transmembrane region" description="Helical" evidence="8">
    <location>
        <begin position="281"/>
        <end position="300"/>
    </location>
</feature>
<dbReference type="PRINTS" id="PR01806">
    <property type="entry name" value="VIRFACTRMVIN"/>
</dbReference>
<evidence type="ECO:0000256" key="3">
    <source>
        <dbReference type="ARBA" id="ARBA00022692"/>
    </source>
</evidence>
<comment type="pathway">
    <text evidence="8">Cell wall biogenesis; peptidoglycan biosynthesis.</text>
</comment>
<accession>A0A1G2F5L7</accession>
<evidence type="ECO:0000313" key="11">
    <source>
        <dbReference type="Proteomes" id="UP000177725"/>
    </source>
</evidence>
<feature type="transmembrane region" description="Helical" evidence="8">
    <location>
        <begin position="141"/>
        <end position="160"/>
    </location>
</feature>
<feature type="transmembrane region" description="Helical" evidence="8">
    <location>
        <begin position="167"/>
        <end position="187"/>
    </location>
</feature>
<dbReference type="PIRSF" id="PIRSF002869">
    <property type="entry name" value="MviN"/>
    <property type="match status" value="1"/>
</dbReference>
<evidence type="ECO:0000256" key="7">
    <source>
        <dbReference type="ARBA" id="ARBA00023136"/>
    </source>
</evidence>
<dbReference type="EMBL" id="MHMV01000047">
    <property type="protein sequence ID" value="OGZ33366.1"/>
    <property type="molecule type" value="Genomic_DNA"/>
</dbReference>
<dbReference type="Proteomes" id="UP000177725">
    <property type="component" value="Unassembled WGS sequence"/>
</dbReference>
<feature type="transmembrane region" description="Helical" evidence="8">
    <location>
        <begin position="255"/>
        <end position="275"/>
    </location>
</feature>
<dbReference type="AlphaFoldDB" id="A0A1G2F5L7"/>
<feature type="transmembrane region" description="Helical" evidence="8">
    <location>
        <begin position="52"/>
        <end position="77"/>
    </location>
</feature>
<feature type="transmembrane region" description="Helical" evidence="8">
    <location>
        <begin position="507"/>
        <end position="529"/>
    </location>
</feature>
<feature type="transmembrane region" description="Helical" evidence="8">
    <location>
        <begin position="356"/>
        <end position="377"/>
    </location>
</feature>